<gene>
    <name evidence="2" type="ORF">KK083_29885</name>
</gene>
<comment type="caution">
    <text evidence="2">The sequence shown here is derived from an EMBL/GenBank/DDBJ whole genome shotgun (WGS) entry which is preliminary data.</text>
</comment>
<organism evidence="2 3">
    <name type="scientific">Chryseosolibacter histidini</name>
    <dbReference type="NCBI Taxonomy" id="2782349"/>
    <lineage>
        <taxon>Bacteria</taxon>
        <taxon>Pseudomonadati</taxon>
        <taxon>Bacteroidota</taxon>
        <taxon>Cytophagia</taxon>
        <taxon>Cytophagales</taxon>
        <taxon>Chryseotaleaceae</taxon>
        <taxon>Chryseosolibacter</taxon>
    </lineage>
</organism>
<dbReference type="SMART" id="SM00091">
    <property type="entry name" value="PAS"/>
    <property type="match status" value="1"/>
</dbReference>
<dbReference type="AlphaFoldDB" id="A0AAP2GSH0"/>
<sequence length="137" mass="16111">MKPADSRIFAEEIESSLSNIINTADAFVAIDYNFCFLYLNQKAEKFYKKNRADLIGMKIEEVFPEHWNFGPFKNAIQSVVARKYVEINYNSPLANNSWVQLTGRPFENYYTLTYRSIDHKESLRKELRREVGKTKRA</sequence>
<dbReference type="CDD" id="cd00130">
    <property type="entry name" value="PAS"/>
    <property type="match status" value="1"/>
</dbReference>
<dbReference type="Gene3D" id="3.30.450.20">
    <property type="entry name" value="PAS domain"/>
    <property type="match status" value="1"/>
</dbReference>
<evidence type="ECO:0000259" key="1">
    <source>
        <dbReference type="SMART" id="SM00091"/>
    </source>
</evidence>
<dbReference type="Proteomes" id="UP001319200">
    <property type="component" value="Unassembled WGS sequence"/>
</dbReference>
<reference evidence="2 3" key="1">
    <citation type="submission" date="2021-05" db="EMBL/GenBank/DDBJ databases">
        <title>A Polyphasic approach of four new species of the genus Ohtaekwangia: Ohtaekwangia histidinii sp. nov., Ohtaekwangia cretensis sp. nov., Ohtaekwangia indiensis sp. nov., Ohtaekwangia reichenbachii sp. nov. from diverse environment.</title>
        <authorList>
            <person name="Octaviana S."/>
        </authorList>
    </citation>
    <scope>NUCLEOTIDE SEQUENCE [LARGE SCALE GENOMIC DNA]</scope>
    <source>
        <strain evidence="2 3">PWU4</strain>
    </source>
</reference>
<dbReference type="RefSeq" id="WP_254169826.1">
    <property type="nucleotide sequence ID" value="NZ_JAHESF010000058.1"/>
</dbReference>
<dbReference type="NCBIfam" id="TIGR00229">
    <property type="entry name" value="sensory_box"/>
    <property type="match status" value="1"/>
</dbReference>
<protein>
    <submittedName>
        <fullName evidence="2">PAS domain-containing protein</fullName>
    </submittedName>
</protein>
<name>A0AAP2GSH0_9BACT</name>
<evidence type="ECO:0000313" key="2">
    <source>
        <dbReference type="EMBL" id="MBT1701140.1"/>
    </source>
</evidence>
<dbReference type="InterPro" id="IPR000014">
    <property type="entry name" value="PAS"/>
</dbReference>
<keyword evidence="3" id="KW-1185">Reference proteome</keyword>
<dbReference type="InterPro" id="IPR035965">
    <property type="entry name" value="PAS-like_dom_sf"/>
</dbReference>
<proteinExistence type="predicted"/>
<dbReference type="EMBL" id="JAHESF010000058">
    <property type="protein sequence ID" value="MBT1701140.1"/>
    <property type="molecule type" value="Genomic_DNA"/>
</dbReference>
<accession>A0AAP2GSH0</accession>
<feature type="domain" description="PAS" evidence="1">
    <location>
        <begin position="11"/>
        <end position="81"/>
    </location>
</feature>
<evidence type="ECO:0000313" key="3">
    <source>
        <dbReference type="Proteomes" id="UP001319200"/>
    </source>
</evidence>
<dbReference type="SUPFAM" id="SSF55785">
    <property type="entry name" value="PYP-like sensor domain (PAS domain)"/>
    <property type="match status" value="1"/>
</dbReference>